<dbReference type="GO" id="GO:0016793">
    <property type="term" value="F:triphosphoric monoester hydrolase activity"/>
    <property type="evidence" value="ECO:0007669"/>
    <property type="project" value="InterPro"/>
</dbReference>
<name>A0A1G5AHN1_9FIRM</name>
<dbReference type="SUPFAM" id="SSF109604">
    <property type="entry name" value="HD-domain/PDEase-like"/>
    <property type="match status" value="1"/>
</dbReference>
<dbReference type="Proteomes" id="UP000183047">
    <property type="component" value="Unassembled WGS sequence"/>
</dbReference>
<evidence type="ECO:0000313" key="5">
    <source>
        <dbReference type="Proteomes" id="UP000183047"/>
    </source>
</evidence>
<evidence type="ECO:0000256" key="2">
    <source>
        <dbReference type="HAMAP-Rule" id="MF_01212"/>
    </source>
</evidence>
<keyword evidence="1 2" id="KW-0378">Hydrolase</keyword>
<evidence type="ECO:0000259" key="3">
    <source>
        <dbReference type="PROSITE" id="PS51831"/>
    </source>
</evidence>
<dbReference type="InterPro" id="IPR023023">
    <property type="entry name" value="dNTPase_2"/>
</dbReference>
<dbReference type="STRING" id="185008.bhn_I0804"/>
<dbReference type="PANTHER" id="PTHR35795:SF1">
    <property type="entry name" value="BIS(5'-NUCLEOSYL)-TETRAPHOSPHATASE, SYMMETRICAL"/>
    <property type="match status" value="1"/>
</dbReference>
<dbReference type="InterPro" id="IPR006674">
    <property type="entry name" value="HD_domain"/>
</dbReference>
<organism evidence="4 5">
    <name type="scientific">Butyrivibrio hungatei</name>
    <dbReference type="NCBI Taxonomy" id="185008"/>
    <lineage>
        <taxon>Bacteria</taxon>
        <taxon>Bacillati</taxon>
        <taxon>Bacillota</taxon>
        <taxon>Clostridia</taxon>
        <taxon>Lachnospirales</taxon>
        <taxon>Lachnospiraceae</taxon>
        <taxon>Butyrivibrio</taxon>
    </lineage>
</organism>
<reference evidence="5" key="1">
    <citation type="submission" date="2016-10" db="EMBL/GenBank/DDBJ databases">
        <authorList>
            <person name="Varghese N."/>
            <person name="Submissions S."/>
        </authorList>
    </citation>
    <scope>NUCLEOTIDE SEQUENCE [LARGE SCALE GENOMIC DNA]</scope>
    <source>
        <strain evidence="5">XBD2006</strain>
    </source>
</reference>
<dbReference type="InterPro" id="IPR051094">
    <property type="entry name" value="Diverse_Catalytic_Enzymes"/>
</dbReference>
<accession>A0A1G5AHN1</accession>
<protein>
    <recommendedName>
        <fullName evidence="2">Deoxyguanosinetriphosphate triphosphohydrolase-like protein</fullName>
    </recommendedName>
</protein>
<dbReference type="InterPro" id="IPR003607">
    <property type="entry name" value="HD/PDEase_dom"/>
</dbReference>
<dbReference type="CDD" id="cd00077">
    <property type="entry name" value="HDc"/>
    <property type="match status" value="1"/>
</dbReference>
<dbReference type="NCBIfam" id="TIGR01353">
    <property type="entry name" value="dGTP_triPase"/>
    <property type="match status" value="1"/>
</dbReference>
<gene>
    <name evidence="4" type="ORF">SAMN02910451_00254</name>
</gene>
<dbReference type="Gene3D" id="1.10.3210.10">
    <property type="entry name" value="Hypothetical protein af1432"/>
    <property type="match status" value="1"/>
</dbReference>
<dbReference type="EMBL" id="FMUR01000003">
    <property type="protein sequence ID" value="SCX77371.1"/>
    <property type="molecule type" value="Genomic_DNA"/>
</dbReference>
<dbReference type="SMART" id="SM00471">
    <property type="entry name" value="HDc"/>
    <property type="match status" value="1"/>
</dbReference>
<dbReference type="Pfam" id="PF01966">
    <property type="entry name" value="HD"/>
    <property type="match status" value="1"/>
</dbReference>
<evidence type="ECO:0000256" key="1">
    <source>
        <dbReference type="ARBA" id="ARBA00022801"/>
    </source>
</evidence>
<dbReference type="HAMAP" id="MF_01212">
    <property type="entry name" value="dGTPase_type2"/>
    <property type="match status" value="1"/>
</dbReference>
<sequence length="391" mass="45128">MSSMKLALHCISDFSKKNKNKKGNRKPTSNNKDVGFILSYKQRFATHKILIERRRKLKIREKLEERETQILSKHATLSMNSKGREKAEKPCDIRPCFQRDRDRILYSKSFRRLKDKTQVFLSPDGDHYRTRMTHTLEVSQNARTISKALLLNEDLTEAIALGHDLGHTPFGHAGERALDAVVPGGFRHNEQSLRIVEKLENYGQGLNLTWEVKDGILNHELNLTPSTLEGKVVRLSDKIAYMHHDMDDAIRGGIMKESDVPKELAKVIGYTNGEWLDTFIHDIIATSMGKDDIMMSDEVYEAFLDLRKFMFERVYTNPEAKGQEGKVEVMIKILYHHYLDHEEKLPDYLKAMMAAGESKERVVCDYVSSMTDRYAVSVFEEVYVPRSWTVL</sequence>
<dbReference type="PANTHER" id="PTHR35795">
    <property type="entry name" value="SLR1885 PROTEIN"/>
    <property type="match status" value="1"/>
</dbReference>
<dbReference type="AlphaFoldDB" id="A0A1G5AHN1"/>
<proteinExistence type="inferred from homology"/>
<dbReference type="Pfam" id="PF13286">
    <property type="entry name" value="HD_assoc"/>
    <property type="match status" value="1"/>
</dbReference>
<dbReference type="InterPro" id="IPR026875">
    <property type="entry name" value="PHydrolase_assoc_dom"/>
</dbReference>
<comment type="similarity">
    <text evidence="2">Belongs to the dGTPase family. Type 2 subfamily.</text>
</comment>
<dbReference type="PROSITE" id="PS51831">
    <property type="entry name" value="HD"/>
    <property type="match status" value="1"/>
</dbReference>
<dbReference type="NCBIfam" id="NF002327">
    <property type="entry name" value="PRK01286.1-2"/>
    <property type="match status" value="1"/>
</dbReference>
<dbReference type="InterPro" id="IPR006261">
    <property type="entry name" value="dGTPase"/>
</dbReference>
<keyword evidence="5" id="KW-1185">Reference proteome</keyword>
<feature type="domain" description="HD" evidence="3">
    <location>
        <begin position="131"/>
        <end position="242"/>
    </location>
</feature>
<evidence type="ECO:0000313" key="4">
    <source>
        <dbReference type="EMBL" id="SCX77371.1"/>
    </source>
</evidence>